<dbReference type="AlphaFoldDB" id="A0A1U7MXP4"/>
<organism evidence="1 2">
    <name type="scientific">Moorena bouillonii PNG</name>
    <dbReference type="NCBI Taxonomy" id="568701"/>
    <lineage>
        <taxon>Bacteria</taxon>
        <taxon>Bacillati</taxon>
        <taxon>Cyanobacteriota</taxon>
        <taxon>Cyanophyceae</taxon>
        <taxon>Coleofasciculales</taxon>
        <taxon>Coleofasciculaceae</taxon>
        <taxon>Moorena</taxon>
    </lineage>
</organism>
<dbReference type="Proteomes" id="UP000186657">
    <property type="component" value="Unassembled WGS sequence"/>
</dbReference>
<proteinExistence type="predicted"/>
<accession>A0A1U7MXP4</accession>
<sequence>MAMTHLSAETYHTDPQIIDDDFLDYPHVDHICLQLNEVTLGAYSLDNQIIFSLRQMSIPIRQSPRQAQQFLEENGYQKLWVTTPSQRNLTVYPLKSLLAYWKYLVSDNLIPAYLDKNQTVSLKQLIEQLEQDPNQLIKPRVNLINQDSDWLQATPTRITIGQSQLEILKTEDDQEFRVSLSAAMDAIGSSVALLVGIINSRRKLKKLKAKGFSGKILFCYTETEGIMKTMSLGDCLHIWEYFALKGNTKAVYLLSSCSKLGINSLLEFKS</sequence>
<dbReference type="RefSeq" id="WP_143727475.1">
    <property type="nucleotide sequence ID" value="NZ_MKZS01000001.1"/>
</dbReference>
<comment type="caution">
    <text evidence="1">The sequence shown here is derived from an EMBL/GenBank/DDBJ whole genome shotgun (WGS) entry which is preliminary data.</text>
</comment>
<evidence type="ECO:0000313" key="1">
    <source>
        <dbReference type="EMBL" id="OLT58470.1"/>
    </source>
</evidence>
<dbReference type="EMBL" id="MKZS01000001">
    <property type="protein sequence ID" value="OLT58470.1"/>
    <property type="molecule type" value="Genomic_DNA"/>
</dbReference>
<protein>
    <submittedName>
        <fullName evidence="1">Uncharacterized protein</fullName>
    </submittedName>
</protein>
<reference evidence="1 2" key="1">
    <citation type="submission" date="2016-10" db="EMBL/GenBank/DDBJ databases">
        <title>Comparative genomics uncovers the prolific and rare metabolic potential of the cyanobacterial genus Moorea.</title>
        <authorList>
            <person name="Leao T."/>
            <person name="Castelao G."/>
            <person name="Korobeynikov A."/>
            <person name="Monroe E.A."/>
            <person name="Podell S."/>
            <person name="Glukhov E."/>
            <person name="Allen E."/>
            <person name="Gerwick W.H."/>
            <person name="Gerwick L."/>
        </authorList>
    </citation>
    <scope>NUCLEOTIDE SEQUENCE [LARGE SCALE GENOMIC DNA]</scope>
    <source>
        <strain evidence="1 2">PNG5-198</strain>
    </source>
</reference>
<keyword evidence="2" id="KW-1185">Reference proteome</keyword>
<evidence type="ECO:0000313" key="2">
    <source>
        <dbReference type="Proteomes" id="UP000186657"/>
    </source>
</evidence>
<gene>
    <name evidence="1" type="ORF">BJP37_04835</name>
</gene>
<name>A0A1U7MXP4_9CYAN</name>